<evidence type="ECO:0000256" key="3">
    <source>
        <dbReference type="ARBA" id="ARBA00023239"/>
    </source>
</evidence>
<evidence type="ECO:0000256" key="1">
    <source>
        <dbReference type="ARBA" id="ARBA00005254"/>
    </source>
</evidence>
<dbReference type="Proteomes" id="UP000562395">
    <property type="component" value="Unassembled WGS sequence"/>
</dbReference>
<dbReference type="CDD" id="cd06558">
    <property type="entry name" value="crotonase-like"/>
    <property type="match status" value="1"/>
</dbReference>
<dbReference type="EMBL" id="JACICY010000018">
    <property type="protein sequence ID" value="MBB3862658.1"/>
    <property type="molecule type" value="Genomic_DNA"/>
</dbReference>
<dbReference type="InterPro" id="IPR001753">
    <property type="entry name" value="Enoyl-CoA_hydra/iso"/>
</dbReference>
<dbReference type="InterPro" id="IPR018376">
    <property type="entry name" value="Enoyl-CoA_hyd/isom_CS"/>
</dbReference>
<evidence type="ECO:0000313" key="6">
    <source>
        <dbReference type="Proteomes" id="UP000562395"/>
    </source>
</evidence>
<evidence type="ECO:0000313" key="5">
    <source>
        <dbReference type="EMBL" id="MBB3862658.1"/>
    </source>
</evidence>
<keyword evidence="2" id="KW-0443">Lipid metabolism</keyword>
<evidence type="ECO:0000256" key="4">
    <source>
        <dbReference type="RuleBase" id="RU003707"/>
    </source>
</evidence>
<protein>
    <submittedName>
        <fullName evidence="5">Crotonobetainyl-CoA hydratase</fullName>
        <ecNumber evidence="5">4.2.1.149</ecNumber>
    </submittedName>
</protein>
<dbReference type="RefSeq" id="WP_343057295.1">
    <property type="nucleotide sequence ID" value="NZ_JACICY010000018.1"/>
</dbReference>
<dbReference type="GO" id="GO:0016829">
    <property type="term" value="F:lyase activity"/>
    <property type="evidence" value="ECO:0007669"/>
    <property type="project" value="UniProtKB-KW"/>
</dbReference>
<evidence type="ECO:0000256" key="2">
    <source>
        <dbReference type="ARBA" id="ARBA00023098"/>
    </source>
</evidence>
<dbReference type="Gene3D" id="3.90.226.10">
    <property type="entry name" value="2-enoyl-CoA Hydratase, Chain A, domain 1"/>
    <property type="match status" value="1"/>
</dbReference>
<dbReference type="EC" id="4.2.1.149" evidence="5"/>
<dbReference type="GO" id="GO:0006635">
    <property type="term" value="P:fatty acid beta-oxidation"/>
    <property type="evidence" value="ECO:0007669"/>
    <property type="project" value="TreeGrafter"/>
</dbReference>
<dbReference type="SUPFAM" id="SSF52096">
    <property type="entry name" value="ClpP/crotonase"/>
    <property type="match status" value="1"/>
</dbReference>
<dbReference type="PANTHER" id="PTHR11941">
    <property type="entry name" value="ENOYL-COA HYDRATASE-RELATED"/>
    <property type="match status" value="1"/>
</dbReference>
<dbReference type="InterPro" id="IPR029045">
    <property type="entry name" value="ClpP/crotonase-like_dom_sf"/>
</dbReference>
<dbReference type="PROSITE" id="PS00166">
    <property type="entry name" value="ENOYL_COA_HYDRATASE"/>
    <property type="match status" value="1"/>
</dbReference>
<proteinExistence type="inferred from homology"/>
<keyword evidence="3 5" id="KW-0456">Lyase</keyword>
<dbReference type="AlphaFoldDB" id="A0A7W5ZZ07"/>
<dbReference type="Gene3D" id="1.10.12.10">
    <property type="entry name" value="Lyase 2-enoyl-coa Hydratase, Chain A, domain 2"/>
    <property type="match status" value="1"/>
</dbReference>
<accession>A0A7W5ZZ07</accession>
<keyword evidence="6" id="KW-1185">Reference proteome</keyword>
<organism evidence="5 6">
    <name type="scientific">Novosphingobium hassiacum</name>
    <dbReference type="NCBI Taxonomy" id="173676"/>
    <lineage>
        <taxon>Bacteria</taxon>
        <taxon>Pseudomonadati</taxon>
        <taxon>Pseudomonadota</taxon>
        <taxon>Alphaproteobacteria</taxon>
        <taxon>Sphingomonadales</taxon>
        <taxon>Sphingomonadaceae</taxon>
        <taxon>Novosphingobium</taxon>
    </lineage>
</organism>
<name>A0A7W5ZZ07_9SPHN</name>
<dbReference type="Pfam" id="PF00378">
    <property type="entry name" value="ECH_1"/>
    <property type="match status" value="1"/>
</dbReference>
<sequence>MGTNEAAAPAVLVERRGHVMIVTINRPQARNAINLAVHMGIGEALEEAQADASVRAIVLTGSGDQAFCAGADLKALARGEPMRPENPDHIAWGFAGYVSHAVSKPTIAAVNGVALGGGTELTLASDLAVASETATFGLPEVKRGLCAGAGGAFRLAQQVSPKVAMEILLTGDPITAHRALELGLVNAVVPGHELLYKALELANRIAINAPLSVQASKRIALGIADGRIASDEPFWALSAKETAGLMQSDDTKEGSRAFVEKRAPHWTGR</sequence>
<dbReference type="InterPro" id="IPR014748">
    <property type="entry name" value="Enoyl-CoA_hydra_C"/>
</dbReference>
<dbReference type="FunFam" id="3.90.226.10:FF:000009">
    <property type="entry name" value="Carnitinyl-CoA dehydratase"/>
    <property type="match status" value="1"/>
</dbReference>
<gene>
    <name evidence="5" type="ORF">GGQ88_003960</name>
</gene>
<comment type="similarity">
    <text evidence="1 4">Belongs to the enoyl-CoA hydratase/isomerase family.</text>
</comment>
<comment type="caution">
    <text evidence="5">The sequence shown here is derived from an EMBL/GenBank/DDBJ whole genome shotgun (WGS) entry which is preliminary data.</text>
</comment>
<reference evidence="5 6" key="1">
    <citation type="submission" date="2020-08" db="EMBL/GenBank/DDBJ databases">
        <title>Genomic Encyclopedia of Type Strains, Phase IV (KMG-IV): sequencing the most valuable type-strain genomes for metagenomic binning, comparative biology and taxonomic classification.</title>
        <authorList>
            <person name="Goeker M."/>
        </authorList>
    </citation>
    <scope>NUCLEOTIDE SEQUENCE [LARGE SCALE GENOMIC DNA]</scope>
    <source>
        <strain evidence="5 6">DSM 14552</strain>
    </source>
</reference>
<dbReference type="PANTHER" id="PTHR11941:SF169">
    <property type="entry name" value="(7AS)-7A-METHYL-1,5-DIOXO-2,3,5,6,7,7A-HEXAHYDRO-1H-INDENE-CARBOXYL-COA HYDROLASE"/>
    <property type="match status" value="1"/>
</dbReference>